<proteinExistence type="predicted"/>
<keyword evidence="1" id="KW-0472">Membrane</keyword>
<dbReference type="AlphaFoldDB" id="A0A7U4DJU4"/>
<dbReference type="InterPro" id="IPR021560">
    <property type="entry name" value="DUF3021"/>
</dbReference>
<accession>A0A7U4DJU4</accession>
<dbReference type="EMBL" id="CP002293">
    <property type="protein sequence ID" value="ADP73523.1"/>
    <property type="molecule type" value="Genomic_DNA"/>
</dbReference>
<feature type="transmembrane region" description="Helical" evidence="1">
    <location>
        <begin position="12"/>
        <end position="31"/>
    </location>
</feature>
<gene>
    <name evidence="2" type="ORF">GY4MC1_0704</name>
</gene>
<keyword evidence="1" id="KW-1133">Transmembrane helix</keyword>
<feature type="transmembrane region" description="Helical" evidence="1">
    <location>
        <begin position="43"/>
        <end position="68"/>
    </location>
</feature>
<name>A0A7U4DJU4_GEOS0</name>
<sequence>MHLYNETGSTTLSAAVTLISVISRMISGMLLPAISDRLKLLNLLLFSQLSVAIFIAIYIVVWVCYYLYFKKLANQMNEELKKI</sequence>
<keyword evidence="1" id="KW-0812">Transmembrane</keyword>
<reference evidence="2" key="1">
    <citation type="submission" date="2010-10" db="EMBL/GenBank/DDBJ databases">
        <title>Complete sequence of chromosome of Geobacillus sp. Y4.1MC1.</title>
        <authorList>
            <consortium name="US DOE Joint Genome Institute"/>
            <person name="Lucas S."/>
            <person name="Copeland A."/>
            <person name="Lapidus A."/>
            <person name="Cheng J.-F."/>
            <person name="Bruce D."/>
            <person name="Goodwin L."/>
            <person name="Pitluck S."/>
            <person name="Chertkov O."/>
            <person name="Zhang X."/>
            <person name="Detter J.C."/>
            <person name="Han C."/>
            <person name="Tapia R."/>
            <person name="Land M."/>
            <person name="Hauser L."/>
            <person name="Jeffries C."/>
            <person name="Kyrpides N."/>
            <person name="Ivanova N."/>
            <person name="Ovchinnikova G."/>
            <person name="Brumm P."/>
            <person name="Mead D."/>
            <person name="Woyke T."/>
        </authorList>
    </citation>
    <scope>NUCLEOTIDE SEQUENCE [LARGE SCALE GENOMIC DNA]</scope>
    <source>
        <strain evidence="2">Y4.1MC1</strain>
    </source>
</reference>
<evidence type="ECO:0000256" key="1">
    <source>
        <dbReference type="SAM" id="Phobius"/>
    </source>
</evidence>
<evidence type="ECO:0000313" key="2">
    <source>
        <dbReference type="EMBL" id="ADP73523.1"/>
    </source>
</evidence>
<dbReference type="Pfam" id="PF11457">
    <property type="entry name" value="DUF3021"/>
    <property type="match status" value="1"/>
</dbReference>
<protein>
    <recommendedName>
        <fullName evidence="3">DUF3021 domain-containing protein</fullName>
    </recommendedName>
</protein>
<evidence type="ECO:0008006" key="3">
    <source>
        <dbReference type="Google" id="ProtNLM"/>
    </source>
</evidence>
<organism evidence="2">
    <name type="scientific">Geobacillus sp. (strain Y4.1MC1)</name>
    <dbReference type="NCBI Taxonomy" id="581103"/>
    <lineage>
        <taxon>Bacteria</taxon>
        <taxon>Bacillati</taxon>
        <taxon>Bacillota</taxon>
        <taxon>Bacilli</taxon>
        <taxon>Bacillales</taxon>
        <taxon>Anoxybacillaceae</taxon>
        <taxon>Geobacillus</taxon>
    </lineage>
</organism>
<dbReference type="KEGG" id="gmc:GY4MC1_0704"/>